<dbReference type="EMBL" id="JAUQSY010000002">
    <property type="protein sequence ID" value="MDO7873669.1"/>
    <property type="molecule type" value="Genomic_DNA"/>
</dbReference>
<feature type="compositionally biased region" description="Acidic residues" evidence="1">
    <location>
        <begin position="82"/>
        <end position="92"/>
    </location>
</feature>
<gene>
    <name evidence="2" type="ORF">Q5H93_02910</name>
</gene>
<organism evidence="2 3">
    <name type="scientific">Hymenobacter aranciens</name>
    <dbReference type="NCBI Taxonomy" id="3063996"/>
    <lineage>
        <taxon>Bacteria</taxon>
        <taxon>Pseudomonadati</taxon>
        <taxon>Bacteroidota</taxon>
        <taxon>Cytophagia</taxon>
        <taxon>Cytophagales</taxon>
        <taxon>Hymenobacteraceae</taxon>
        <taxon>Hymenobacter</taxon>
    </lineage>
</organism>
<reference evidence="2" key="1">
    <citation type="submission" date="2023-07" db="EMBL/GenBank/DDBJ databases">
        <authorList>
            <person name="Kim M.K."/>
        </authorList>
    </citation>
    <scope>NUCLEOTIDE SEQUENCE</scope>
    <source>
        <strain evidence="2">ASUV-10-1</strain>
    </source>
</reference>
<evidence type="ECO:0008006" key="4">
    <source>
        <dbReference type="Google" id="ProtNLM"/>
    </source>
</evidence>
<accession>A0ABT9B7I9</accession>
<name>A0ABT9B7I9_9BACT</name>
<feature type="region of interest" description="Disordered" evidence="1">
    <location>
        <begin position="82"/>
        <end position="106"/>
    </location>
</feature>
<evidence type="ECO:0000313" key="2">
    <source>
        <dbReference type="EMBL" id="MDO7873669.1"/>
    </source>
</evidence>
<protein>
    <recommendedName>
        <fullName evidence="4">Zinc ribbon domain-containing protein</fullName>
    </recommendedName>
</protein>
<dbReference type="Proteomes" id="UP001176429">
    <property type="component" value="Unassembled WGS sequence"/>
</dbReference>
<sequence>MSNRYSVVYETPTFSNKHYFDTLQEALADQSVPRHKYDEATSTIDRCGAWIANTGTYQGSPFVATIYPPKPEAEEVEDFLGLDPEGDDEDVYGEGADGRAHPSEPDDDEVLCPICGGYGGESYGSDYGTCGECGGSGVVGEGWGKHEADECPDCGADVEDCAVCPGCGRIMGMDDDE</sequence>
<dbReference type="RefSeq" id="WP_305004985.1">
    <property type="nucleotide sequence ID" value="NZ_JAUQSY010000002.1"/>
</dbReference>
<keyword evidence="3" id="KW-1185">Reference proteome</keyword>
<proteinExistence type="predicted"/>
<evidence type="ECO:0000256" key="1">
    <source>
        <dbReference type="SAM" id="MobiDB-lite"/>
    </source>
</evidence>
<comment type="caution">
    <text evidence="2">The sequence shown here is derived from an EMBL/GenBank/DDBJ whole genome shotgun (WGS) entry which is preliminary data.</text>
</comment>
<evidence type="ECO:0000313" key="3">
    <source>
        <dbReference type="Proteomes" id="UP001176429"/>
    </source>
</evidence>